<feature type="chain" id="PRO_5036379764" evidence="1">
    <location>
        <begin position="31"/>
        <end position="76"/>
    </location>
</feature>
<comment type="caution">
    <text evidence="2">The sequence shown here is derived from an EMBL/GenBank/DDBJ whole genome shotgun (WGS) entry which is preliminary data.</text>
</comment>
<evidence type="ECO:0000313" key="2">
    <source>
        <dbReference type="EMBL" id="KAE8985336.1"/>
    </source>
</evidence>
<protein>
    <submittedName>
        <fullName evidence="2">Uncharacterized protein</fullName>
    </submittedName>
</protein>
<proteinExistence type="predicted"/>
<gene>
    <name evidence="2" type="ORF">PR001_g22916</name>
    <name evidence="3" type="ORF">PR002_g17804</name>
    <name evidence="4" type="ORF">PR003_g21492</name>
</gene>
<dbReference type="Proteomes" id="UP000435112">
    <property type="component" value="Unassembled WGS sequence"/>
</dbReference>
<evidence type="ECO:0000313" key="6">
    <source>
        <dbReference type="Proteomes" id="UP000434957"/>
    </source>
</evidence>
<evidence type="ECO:0000313" key="3">
    <source>
        <dbReference type="EMBL" id="KAE9001833.1"/>
    </source>
</evidence>
<evidence type="ECO:0000313" key="4">
    <source>
        <dbReference type="EMBL" id="KAE9305438.1"/>
    </source>
</evidence>
<dbReference type="Proteomes" id="UP000434957">
    <property type="component" value="Unassembled WGS sequence"/>
</dbReference>
<feature type="signal peptide" evidence="1">
    <location>
        <begin position="1"/>
        <end position="30"/>
    </location>
</feature>
<accession>A0A6A3IQW0</accession>
<dbReference type="AlphaFoldDB" id="A0A6A3IQW0"/>
<dbReference type="Proteomes" id="UP000429607">
    <property type="component" value="Unassembled WGS sequence"/>
</dbReference>
<organism evidence="2 5">
    <name type="scientific">Phytophthora rubi</name>
    <dbReference type="NCBI Taxonomy" id="129364"/>
    <lineage>
        <taxon>Eukaryota</taxon>
        <taxon>Sar</taxon>
        <taxon>Stramenopiles</taxon>
        <taxon>Oomycota</taxon>
        <taxon>Peronosporomycetes</taxon>
        <taxon>Peronosporales</taxon>
        <taxon>Peronosporaceae</taxon>
        <taxon>Phytophthora</taxon>
    </lineage>
</organism>
<keyword evidence="1" id="KW-0732">Signal</keyword>
<evidence type="ECO:0000256" key="1">
    <source>
        <dbReference type="SAM" id="SignalP"/>
    </source>
</evidence>
<reference evidence="5 7" key="1">
    <citation type="submission" date="2018-09" db="EMBL/GenBank/DDBJ databases">
        <title>Genomic investigation of the strawberry pathogen Phytophthora fragariae indicates pathogenicity is determined by transcriptional variation in three key races.</title>
        <authorList>
            <person name="Adams T.M."/>
            <person name="Armitage A.D."/>
            <person name="Sobczyk M.K."/>
            <person name="Bates H.J."/>
            <person name="Dunwell J.M."/>
            <person name="Nellist C.F."/>
            <person name="Harrison R.J."/>
        </authorList>
    </citation>
    <scope>NUCLEOTIDE SEQUENCE [LARGE SCALE GENOMIC DNA]</scope>
    <source>
        <strain evidence="2 5">SCRP249</strain>
        <strain evidence="3 7">SCRP324</strain>
        <strain evidence="4 6">SCRP333</strain>
    </source>
</reference>
<name>A0A6A3IQW0_9STRA</name>
<evidence type="ECO:0000313" key="7">
    <source>
        <dbReference type="Proteomes" id="UP000435112"/>
    </source>
</evidence>
<evidence type="ECO:0000313" key="5">
    <source>
        <dbReference type="Proteomes" id="UP000429607"/>
    </source>
</evidence>
<dbReference type="EMBL" id="QXFU01001466">
    <property type="protein sequence ID" value="KAE9001833.1"/>
    <property type="molecule type" value="Genomic_DNA"/>
</dbReference>
<sequence length="76" mass="8429">MMQRKQSAKNTTFLLFTLPFGSTCIPVARGSRQELGQDAGRDRYRMVFNVNAGMQCVLNTEWTEGLADAIAPGGRF</sequence>
<dbReference type="EMBL" id="QXFV01002623">
    <property type="protein sequence ID" value="KAE8985336.1"/>
    <property type="molecule type" value="Genomic_DNA"/>
</dbReference>
<keyword evidence="6" id="KW-1185">Reference proteome</keyword>
<dbReference type="EMBL" id="QXFT01002024">
    <property type="protein sequence ID" value="KAE9305438.1"/>
    <property type="molecule type" value="Genomic_DNA"/>
</dbReference>